<comment type="caution">
    <text evidence="2">The sequence shown here is derived from an EMBL/GenBank/DDBJ whole genome shotgun (WGS) entry which is preliminary data.</text>
</comment>
<sequence length="117" mass="13097">MRCPRPCPEEPRQAPRVIQAGQDRGHRDHPMYWQHRVTILAGSCRGLGSSDIMKPAVWMLHSEEKAPTFDCEASATLGSKLYPAWPDCEHDLRCALTPAPVEPGVAWHHLQLLLSHG</sequence>
<organism evidence="2 3">
    <name type="scientific">Petrolisthes cinctipes</name>
    <name type="common">Flat porcelain crab</name>
    <dbReference type="NCBI Taxonomy" id="88211"/>
    <lineage>
        <taxon>Eukaryota</taxon>
        <taxon>Metazoa</taxon>
        <taxon>Ecdysozoa</taxon>
        <taxon>Arthropoda</taxon>
        <taxon>Crustacea</taxon>
        <taxon>Multicrustacea</taxon>
        <taxon>Malacostraca</taxon>
        <taxon>Eumalacostraca</taxon>
        <taxon>Eucarida</taxon>
        <taxon>Decapoda</taxon>
        <taxon>Pleocyemata</taxon>
        <taxon>Anomura</taxon>
        <taxon>Galatheoidea</taxon>
        <taxon>Porcellanidae</taxon>
        <taxon>Petrolisthes</taxon>
    </lineage>
</organism>
<dbReference type="Proteomes" id="UP001286313">
    <property type="component" value="Unassembled WGS sequence"/>
</dbReference>
<feature type="region of interest" description="Disordered" evidence="1">
    <location>
        <begin position="1"/>
        <end position="26"/>
    </location>
</feature>
<evidence type="ECO:0000313" key="2">
    <source>
        <dbReference type="EMBL" id="KAK3875227.1"/>
    </source>
</evidence>
<dbReference type="EMBL" id="JAWQEG010001994">
    <property type="protein sequence ID" value="KAK3875227.1"/>
    <property type="molecule type" value="Genomic_DNA"/>
</dbReference>
<keyword evidence="3" id="KW-1185">Reference proteome</keyword>
<gene>
    <name evidence="2" type="ORF">Pcinc_019888</name>
</gene>
<accession>A0AAE1KKX2</accession>
<reference evidence="2" key="1">
    <citation type="submission" date="2023-10" db="EMBL/GenBank/DDBJ databases">
        <title>Genome assemblies of two species of porcelain crab, Petrolisthes cinctipes and Petrolisthes manimaculis (Anomura: Porcellanidae).</title>
        <authorList>
            <person name="Angst P."/>
        </authorList>
    </citation>
    <scope>NUCLEOTIDE SEQUENCE</scope>
    <source>
        <strain evidence="2">PB745_01</strain>
        <tissue evidence="2">Gill</tissue>
    </source>
</reference>
<protein>
    <submittedName>
        <fullName evidence="2">Uncharacterized protein</fullName>
    </submittedName>
</protein>
<evidence type="ECO:0000313" key="3">
    <source>
        <dbReference type="Proteomes" id="UP001286313"/>
    </source>
</evidence>
<evidence type="ECO:0000256" key="1">
    <source>
        <dbReference type="SAM" id="MobiDB-lite"/>
    </source>
</evidence>
<proteinExistence type="predicted"/>
<dbReference type="AlphaFoldDB" id="A0AAE1KKX2"/>
<name>A0AAE1KKX2_PETCI</name>